<organism evidence="1 2">
    <name type="scientific">Fibrisoma limi BUZ 3</name>
    <dbReference type="NCBI Taxonomy" id="1185876"/>
    <lineage>
        <taxon>Bacteria</taxon>
        <taxon>Pseudomonadati</taxon>
        <taxon>Bacteroidota</taxon>
        <taxon>Cytophagia</taxon>
        <taxon>Cytophagales</taxon>
        <taxon>Spirosomataceae</taxon>
        <taxon>Fibrisoma</taxon>
    </lineage>
</organism>
<dbReference type="Proteomes" id="UP000009309">
    <property type="component" value="Unassembled WGS sequence"/>
</dbReference>
<proteinExistence type="predicted"/>
<evidence type="ECO:0000313" key="2">
    <source>
        <dbReference type="Proteomes" id="UP000009309"/>
    </source>
</evidence>
<name>I2GH26_9BACT</name>
<sequence length="45" mass="5046">MIIWVMCSTGAYVSSGNHYGWEGNFSGSDKLDYQDLVRPGNFVRS</sequence>
<dbReference type="AlphaFoldDB" id="I2GH26"/>
<evidence type="ECO:0000313" key="1">
    <source>
        <dbReference type="EMBL" id="CCH53201.1"/>
    </source>
</evidence>
<dbReference type="STRING" id="1185876.BN8_02277"/>
<gene>
    <name evidence="1" type="ORF">BN8_02277</name>
</gene>
<keyword evidence="2" id="KW-1185">Reference proteome</keyword>
<protein>
    <submittedName>
        <fullName evidence="1">Uncharacterized protein</fullName>
    </submittedName>
</protein>
<reference evidence="1 2" key="1">
    <citation type="journal article" date="2012" name="J. Bacteriol.">
        <title>Genome Sequence of the Filamentous Bacterium Fibrisoma limi BUZ 3T.</title>
        <authorList>
            <person name="Filippini M."/>
            <person name="Qi W."/>
            <person name="Jaenicke S."/>
            <person name="Goesmann A."/>
            <person name="Smits T.H."/>
            <person name="Bagheri H.C."/>
        </authorList>
    </citation>
    <scope>NUCLEOTIDE SEQUENCE [LARGE SCALE GENOMIC DNA]</scope>
    <source>
        <strain evidence="2">BUZ 3T</strain>
    </source>
</reference>
<comment type="caution">
    <text evidence="1">The sequence shown here is derived from an EMBL/GenBank/DDBJ whole genome shotgun (WGS) entry which is preliminary data.</text>
</comment>
<accession>I2GH26</accession>
<dbReference type="EMBL" id="CAIT01000006">
    <property type="protein sequence ID" value="CCH53201.1"/>
    <property type="molecule type" value="Genomic_DNA"/>
</dbReference>